<sequence>MPPKRKPGPQGPPAKRRKKTVADKDKKDRKSFLDLPAELRNDIYELALVNDTRIVVTRYLKEPNLLLTTHQIRAEARKIWYLRNTFILSIRDCDASVANAFQRHIQQFEVRKGGVKETGVKVRFAISGRKRWANLVKWCHEIHQHRLQFIAQKPDLDRMESVVAAAHGIVQACGDSGWERCLAALNAMRAAIVLLDKGWAKD</sequence>
<comment type="caution">
    <text evidence="2">The sequence shown here is derived from an EMBL/GenBank/DDBJ whole genome shotgun (WGS) entry which is preliminary data.</text>
</comment>
<accession>A0ABR0EQR4</accession>
<dbReference type="InterPro" id="IPR038883">
    <property type="entry name" value="AN11006-like"/>
</dbReference>
<dbReference type="PANTHER" id="PTHR42085:SF2">
    <property type="entry name" value="F-BOX DOMAIN-CONTAINING PROTEIN"/>
    <property type="match status" value="1"/>
</dbReference>
<dbReference type="Proteomes" id="UP001305779">
    <property type="component" value="Unassembled WGS sequence"/>
</dbReference>
<reference evidence="2 3" key="1">
    <citation type="journal article" date="2023" name="G3 (Bethesda)">
        <title>A chromosome-level genome assembly of Zasmidium syzygii isolated from banana leaves.</title>
        <authorList>
            <person name="van Westerhoven A.C."/>
            <person name="Mehrabi R."/>
            <person name="Talebi R."/>
            <person name="Steentjes M.B.F."/>
            <person name="Corcolon B."/>
            <person name="Chong P.A."/>
            <person name="Kema G.H.J."/>
            <person name="Seidl M.F."/>
        </authorList>
    </citation>
    <scope>NUCLEOTIDE SEQUENCE [LARGE SCALE GENOMIC DNA]</scope>
    <source>
        <strain evidence="2 3">P124</strain>
    </source>
</reference>
<dbReference type="EMBL" id="JAXOVC010000003">
    <property type="protein sequence ID" value="KAK4503840.1"/>
    <property type="molecule type" value="Genomic_DNA"/>
</dbReference>
<gene>
    <name evidence="2" type="ORF">PRZ48_004755</name>
</gene>
<organism evidence="2 3">
    <name type="scientific">Zasmidium cellare</name>
    <name type="common">Wine cellar mold</name>
    <name type="synonym">Racodium cellare</name>
    <dbReference type="NCBI Taxonomy" id="395010"/>
    <lineage>
        <taxon>Eukaryota</taxon>
        <taxon>Fungi</taxon>
        <taxon>Dikarya</taxon>
        <taxon>Ascomycota</taxon>
        <taxon>Pezizomycotina</taxon>
        <taxon>Dothideomycetes</taxon>
        <taxon>Dothideomycetidae</taxon>
        <taxon>Mycosphaerellales</taxon>
        <taxon>Mycosphaerellaceae</taxon>
        <taxon>Zasmidium</taxon>
    </lineage>
</organism>
<feature type="region of interest" description="Disordered" evidence="1">
    <location>
        <begin position="1"/>
        <end position="27"/>
    </location>
</feature>
<keyword evidence="3" id="KW-1185">Reference proteome</keyword>
<name>A0ABR0EQR4_ZASCE</name>
<evidence type="ECO:0000313" key="2">
    <source>
        <dbReference type="EMBL" id="KAK4503840.1"/>
    </source>
</evidence>
<dbReference type="PANTHER" id="PTHR42085">
    <property type="entry name" value="F-BOX DOMAIN-CONTAINING PROTEIN"/>
    <property type="match status" value="1"/>
</dbReference>
<proteinExistence type="predicted"/>
<evidence type="ECO:0000256" key="1">
    <source>
        <dbReference type="SAM" id="MobiDB-lite"/>
    </source>
</evidence>
<evidence type="ECO:0000313" key="3">
    <source>
        <dbReference type="Proteomes" id="UP001305779"/>
    </source>
</evidence>
<protein>
    <submittedName>
        <fullName evidence="2">Uncharacterized protein</fullName>
    </submittedName>
</protein>